<dbReference type="EMBL" id="NUFN01000032">
    <property type="protein sequence ID" value="PGH80381.1"/>
    <property type="molecule type" value="Genomic_DNA"/>
</dbReference>
<evidence type="ECO:0000313" key="3">
    <source>
        <dbReference type="EMBL" id="PGH80381.1"/>
    </source>
</evidence>
<dbReference type="SUPFAM" id="SSF56349">
    <property type="entry name" value="DNA breaking-rejoining enzymes"/>
    <property type="match status" value="1"/>
</dbReference>
<evidence type="ECO:0000256" key="1">
    <source>
        <dbReference type="ARBA" id="ARBA00023172"/>
    </source>
</evidence>
<dbReference type="Gene3D" id="1.10.443.10">
    <property type="entry name" value="Intergrase catalytic core"/>
    <property type="match status" value="1"/>
</dbReference>
<evidence type="ECO:0000259" key="2">
    <source>
        <dbReference type="PROSITE" id="PS51898"/>
    </source>
</evidence>
<dbReference type="CDD" id="cd00397">
    <property type="entry name" value="DNA_BRE_C"/>
    <property type="match status" value="1"/>
</dbReference>
<protein>
    <recommendedName>
        <fullName evidence="2">Tyr recombinase domain-containing protein</fullName>
    </recommendedName>
</protein>
<sequence>MNKNSISITSTDPLYDGTLRRRLIDKIPQLGDFDFADDVWYYRHKHRDSRAKLFYVVRFHKFNEPYKSLLKYYALIKTHSVFGIQQKVYYIAVFIGFLHENYPGVPLRNIRRDIINAYEYAISIDNNYKPNHKSALYRAISDFFKSLKGFRELPHTVPTKSINPFKQVHNPKNRIVPLNAIQKMDRAMKNMNVNIPLEFRTFYWLIRSFPNRGTEILSMKRDCLKAFYSEYTISIPSFKQNGGYYNPEMKAVPVIYSGHGKFVVELVKQLKSQTEKLLENYDLQEGDKTDYLFIGRYLTLHNDGNGNVDIRYNKNYKFVRNLNNIAMNRYLKSFAAIIGIVDENGNPYTVTSHQFRHNAVTDRMYQVGYTMEQIVKLTGHKNINMPSHYLHQLKERQKEVHLNIGELKGIENNAVSFKGRIMNLDTQTINFLSKDLNKYLTWEANGKKGVGICGDISGCNPKGTSILFECYACEWFIPRADYYDDYKKEHEYWQAVIERIGTDTRRASQLENAIRNISYLERIIEICEKGIEQYQTDRINKI</sequence>
<comment type="caution">
    <text evidence="3">The sequence shown here is derived from an EMBL/GenBank/DDBJ whole genome shotgun (WGS) entry which is preliminary data.</text>
</comment>
<dbReference type="Proteomes" id="UP000222944">
    <property type="component" value="Unassembled WGS sequence"/>
</dbReference>
<dbReference type="PROSITE" id="PS51898">
    <property type="entry name" value="TYR_RECOMBINASE"/>
    <property type="match status" value="1"/>
</dbReference>
<dbReference type="GO" id="GO:0003677">
    <property type="term" value="F:DNA binding"/>
    <property type="evidence" value="ECO:0007669"/>
    <property type="project" value="InterPro"/>
</dbReference>
<dbReference type="AlphaFoldDB" id="A0A9X7BW08"/>
<dbReference type="GO" id="GO:0015074">
    <property type="term" value="P:DNA integration"/>
    <property type="evidence" value="ECO:0007669"/>
    <property type="project" value="InterPro"/>
</dbReference>
<reference evidence="3 4" key="1">
    <citation type="submission" date="2017-09" db="EMBL/GenBank/DDBJ databases">
        <title>Large-scale bioinformatics analysis of Bacillus genomes uncovers conserved roles of natural products in bacterial physiology.</title>
        <authorList>
            <consortium name="Agbiome Team Llc"/>
            <person name="Bleich R.M."/>
            <person name="Grubbs K.J."/>
            <person name="Santa Maria K.C."/>
            <person name="Allen S.E."/>
            <person name="Farag S."/>
            <person name="Shank E.A."/>
            <person name="Bowers A."/>
        </authorList>
    </citation>
    <scope>NUCLEOTIDE SEQUENCE [LARGE SCALE GENOMIC DNA]</scope>
    <source>
        <strain evidence="3 4">AFS058004</strain>
    </source>
</reference>
<dbReference type="Pfam" id="PF00589">
    <property type="entry name" value="Phage_integrase"/>
    <property type="match status" value="1"/>
</dbReference>
<dbReference type="InterPro" id="IPR002104">
    <property type="entry name" value="Integrase_catalytic"/>
</dbReference>
<accession>A0A9X7BW08</accession>
<name>A0A9X7BW08_BACTU</name>
<evidence type="ECO:0000313" key="4">
    <source>
        <dbReference type="Proteomes" id="UP000222944"/>
    </source>
</evidence>
<feature type="domain" description="Tyr recombinase" evidence="2">
    <location>
        <begin position="171"/>
        <end position="402"/>
    </location>
</feature>
<gene>
    <name evidence="3" type="ORF">CN899_21910</name>
</gene>
<proteinExistence type="predicted"/>
<dbReference type="InterPro" id="IPR013762">
    <property type="entry name" value="Integrase-like_cat_sf"/>
</dbReference>
<keyword evidence="1" id="KW-0233">DNA recombination</keyword>
<dbReference type="GO" id="GO:0006310">
    <property type="term" value="P:DNA recombination"/>
    <property type="evidence" value="ECO:0007669"/>
    <property type="project" value="UniProtKB-KW"/>
</dbReference>
<dbReference type="InterPro" id="IPR011010">
    <property type="entry name" value="DNA_brk_join_enz"/>
</dbReference>
<dbReference type="RefSeq" id="WP_053564065.1">
    <property type="nucleotide sequence ID" value="NZ_NUFN01000032.1"/>
</dbReference>
<organism evidence="3 4">
    <name type="scientific">Bacillus thuringiensis</name>
    <dbReference type="NCBI Taxonomy" id="1428"/>
    <lineage>
        <taxon>Bacteria</taxon>
        <taxon>Bacillati</taxon>
        <taxon>Bacillota</taxon>
        <taxon>Bacilli</taxon>
        <taxon>Bacillales</taxon>
        <taxon>Bacillaceae</taxon>
        <taxon>Bacillus</taxon>
        <taxon>Bacillus cereus group</taxon>
    </lineage>
</organism>